<feature type="compositionally biased region" description="Polar residues" evidence="1">
    <location>
        <begin position="58"/>
        <end position="77"/>
    </location>
</feature>
<dbReference type="AlphaFoldDB" id="A0AAN6MZD9"/>
<evidence type="ECO:0000256" key="1">
    <source>
        <dbReference type="SAM" id="MobiDB-lite"/>
    </source>
</evidence>
<comment type="caution">
    <text evidence="2">The sequence shown here is derived from an EMBL/GenBank/DDBJ whole genome shotgun (WGS) entry which is preliminary data.</text>
</comment>
<evidence type="ECO:0000313" key="2">
    <source>
        <dbReference type="EMBL" id="KAK3935353.1"/>
    </source>
</evidence>
<accession>A0AAN6MZD9</accession>
<feature type="region of interest" description="Disordered" evidence="1">
    <location>
        <begin position="159"/>
        <end position="190"/>
    </location>
</feature>
<evidence type="ECO:0000313" key="3">
    <source>
        <dbReference type="Proteomes" id="UP001303473"/>
    </source>
</evidence>
<gene>
    <name evidence="2" type="ORF">QBC46DRAFT_397703</name>
</gene>
<reference evidence="3" key="1">
    <citation type="journal article" date="2023" name="Mol. Phylogenet. Evol.">
        <title>Genome-scale phylogeny and comparative genomics of the fungal order Sordariales.</title>
        <authorList>
            <person name="Hensen N."/>
            <person name="Bonometti L."/>
            <person name="Westerberg I."/>
            <person name="Brannstrom I.O."/>
            <person name="Guillou S."/>
            <person name="Cros-Aarteil S."/>
            <person name="Calhoun S."/>
            <person name="Haridas S."/>
            <person name="Kuo A."/>
            <person name="Mondo S."/>
            <person name="Pangilinan J."/>
            <person name="Riley R."/>
            <person name="LaButti K."/>
            <person name="Andreopoulos B."/>
            <person name="Lipzen A."/>
            <person name="Chen C."/>
            <person name="Yan M."/>
            <person name="Daum C."/>
            <person name="Ng V."/>
            <person name="Clum A."/>
            <person name="Steindorff A."/>
            <person name="Ohm R.A."/>
            <person name="Martin F."/>
            <person name="Silar P."/>
            <person name="Natvig D.O."/>
            <person name="Lalanne C."/>
            <person name="Gautier V."/>
            <person name="Ament-Velasquez S.L."/>
            <person name="Kruys A."/>
            <person name="Hutchinson M.I."/>
            <person name="Powell A.J."/>
            <person name="Barry K."/>
            <person name="Miller A.N."/>
            <person name="Grigoriev I.V."/>
            <person name="Debuchy R."/>
            <person name="Gladieux P."/>
            <person name="Hiltunen Thoren M."/>
            <person name="Johannesson H."/>
        </authorList>
    </citation>
    <scope>NUCLEOTIDE SEQUENCE [LARGE SCALE GENOMIC DNA]</scope>
    <source>
        <strain evidence="3">CBS 340.73</strain>
    </source>
</reference>
<sequence>MLTPSFLHHAKIDAMSPTKMRELLHMMVDMVTFRQLLDQEELQADDETLAEVKDEPMASTQASSEYTSHSPGYSSDTRLPEYYPESPDSEHGPWSPEPYPQSPEPPQSPGYQPPSSHRSSSLQITGQAANSLYYLSETASEDSSYKEDVADDIDIPTQHANHRCECNNSDSDSDATLDHEEPAEDGAKEANARYLRSLPELRYGRPPNLRFSVQGQRPVGIRKTRRILHRIRFSPLRKQAQGERILDWAKETENESPESPQKPVGFRGYQAEARRPFADIINGREQPF</sequence>
<organism evidence="2 3">
    <name type="scientific">Diplogelasinospora grovesii</name>
    <dbReference type="NCBI Taxonomy" id="303347"/>
    <lineage>
        <taxon>Eukaryota</taxon>
        <taxon>Fungi</taxon>
        <taxon>Dikarya</taxon>
        <taxon>Ascomycota</taxon>
        <taxon>Pezizomycotina</taxon>
        <taxon>Sordariomycetes</taxon>
        <taxon>Sordariomycetidae</taxon>
        <taxon>Sordariales</taxon>
        <taxon>Diplogelasinosporaceae</taxon>
        <taxon>Diplogelasinospora</taxon>
    </lineage>
</organism>
<dbReference type="Proteomes" id="UP001303473">
    <property type="component" value="Unassembled WGS sequence"/>
</dbReference>
<feature type="region of interest" description="Disordered" evidence="1">
    <location>
        <begin position="52"/>
        <end position="123"/>
    </location>
</feature>
<feature type="compositionally biased region" description="Basic and acidic residues" evidence="1">
    <location>
        <begin position="176"/>
        <end position="190"/>
    </location>
</feature>
<protein>
    <submittedName>
        <fullName evidence="2">Uncharacterized protein</fullName>
    </submittedName>
</protein>
<feature type="compositionally biased region" description="Pro residues" evidence="1">
    <location>
        <begin position="95"/>
        <end position="112"/>
    </location>
</feature>
<keyword evidence="3" id="KW-1185">Reference proteome</keyword>
<dbReference type="EMBL" id="MU853927">
    <property type="protein sequence ID" value="KAK3935353.1"/>
    <property type="molecule type" value="Genomic_DNA"/>
</dbReference>
<proteinExistence type="predicted"/>
<name>A0AAN6MZD9_9PEZI</name>
<feature type="region of interest" description="Disordered" evidence="1">
    <location>
        <begin position="249"/>
        <end position="268"/>
    </location>
</feature>